<evidence type="ECO:0000313" key="3">
    <source>
        <dbReference type="Proteomes" id="UP000190897"/>
    </source>
</evidence>
<accession>A0A1T5BYL6</accession>
<keyword evidence="1" id="KW-0812">Transmembrane</keyword>
<feature type="transmembrane region" description="Helical" evidence="1">
    <location>
        <begin position="33"/>
        <end position="50"/>
    </location>
</feature>
<name>A0A1T5BYL6_9BACT</name>
<evidence type="ECO:0000256" key="1">
    <source>
        <dbReference type="SAM" id="Phobius"/>
    </source>
</evidence>
<dbReference type="AlphaFoldDB" id="A0A1T5BYL6"/>
<keyword evidence="1" id="KW-0472">Membrane</keyword>
<organism evidence="2 3">
    <name type="scientific">Dyadobacter psychrophilus</name>
    <dbReference type="NCBI Taxonomy" id="651661"/>
    <lineage>
        <taxon>Bacteria</taxon>
        <taxon>Pseudomonadati</taxon>
        <taxon>Bacteroidota</taxon>
        <taxon>Cytophagia</taxon>
        <taxon>Cytophagales</taxon>
        <taxon>Spirosomataceae</taxon>
        <taxon>Dyadobacter</taxon>
    </lineage>
</organism>
<sequence length="57" mass="6330">MRAAIILMLLLCVASMADSFIESVIDRLNWTDLITMGIVVFAALLIYTVNNAQTRGR</sequence>
<gene>
    <name evidence="2" type="ORF">SAMN05660293_00695</name>
</gene>
<evidence type="ECO:0000313" key="2">
    <source>
        <dbReference type="EMBL" id="SKB51970.1"/>
    </source>
</evidence>
<protein>
    <submittedName>
        <fullName evidence="2">Uncharacterized protein</fullName>
    </submittedName>
</protein>
<reference evidence="3" key="1">
    <citation type="submission" date="2017-02" db="EMBL/GenBank/DDBJ databases">
        <authorList>
            <person name="Varghese N."/>
            <person name="Submissions S."/>
        </authorList>
    </citation>
    <scope>NUCLEOTIDE SEQUENCE [LARGE SCALE GENOMIC DNA]</scope>
    <source>
        <strain evidence="3">DSM 22270</strain>
    </source>
</reference>
<proteinExistence type="predicted"/>
<dbReference type="RefSeq" id="WP_170916566.1">
    <property type="nucleotide sequence ID" value="NZ_FUZA01000001.1"/>
</dbReference>
<dbReference type="Proteomes" id="UP000190897">
    <property type="component" value="Unassembled WGS sequence"/>
</dbReference>
<keyword evidence="1" id="KW-1133">Transmembrane helix</keyword>
<dbReference type="STRING" id="651661.SAMN05660293_00695"/>
<dbReference type="EMBL" id="FUZA01000001">
    <property type="protein sequence ID" value="SKB51970.1"/>
    <property type="molecule type" value="Genomic_DNA"/>
</dbReference>
<keyword evidence="3" id="KW-1185">Reference proteome</keyword>